<proteinExistence type="predicted"/>
<comment type="subcellular location">
    <subcellularLocation>
        <location evidence="1">Cell membrane</location>
        <topology evidence="1">Multi-pass membrane protein</topology>
    </subcellularLocation>
</comment>
<organism evidence="11 12">
    <name type="scientific">Nocardioides islandensis</name>
    <dbReference type="NCBI Taxonomy" id="433663"/>
    <lineage>
        <taxon>Bacteria</taxon>
        <taxon>Bacillati</taxon>
        <taxon>Actinomycetota</taxon>
        <taxon>Actinomycetes</taxon>
        <taxon>Propionibacteriales</taxon>
        <taxon>Nocardioidaceae</taxon>
        <taxon>Nocardioides</taxon>
    </lineage>
</organism>
<evidence type="ECO:0000256" key="7">
    <source>
        <dbReference type="ARBA" id="ARBA00023065"/>
    </source>
</evidence>
<evidence type="ECO:0000313" key="12">
    <source>
        <dbReference type="Proteomes" id="UP000640489"/>
    </source>
</evidence>
<keyword evidence="3" id="KW-0050">Antiport</keyword>
<evidence type="ECO:0000256" key="2">
    <source>
        <dbReference type="ARBA" id="ARBA00022448"/>
    </source>
</evidence>
<keyword evidence="2" id="KW-0813">Transport</keyword>
<feature type="transmembrane region" description="Helical" evidence="9">
    <location>
        <begin position="183"/>
        <end position="208"/>
    </location>
</feature>
<dbReference type="PANTHER" id="PTHR32507:SF8">
    <property type="entry name" value="CNH1P"/>
    <property type="match status" value="1"/>
</dbReference>
<evidence type="ECO:0000256" key="8">
    <source>
        <dbReference type="ARBA" id="ARBA00023136"/>
    </source>
</evidence>
<keyword evidence="7" id="KW-0406">Ion transport</keyword>
<dbReference type="Pfam" id="PF00999">
    <property type="entry name" value="Na_H_Exchanger"/>
    <property type="match status" value="1"/>
</dbReference>
<evidence type="ECO:0000256" key="3">
    <source>
        <dbReference type="ARBA" id="ARBA00022449"/>
    </source>
</evidence>
<feature type="transmembrane region" description="Helical" evidence="9">
    <location>
        <begin position="289"/>
        <end position="308"/>
    </location>
</feature>
<evidence type="ECO:0000259" key="10">
    <source>
        <dbReference type="Pfam" id="PF00999"/>
    </source>
</evidence>
<keyword evidence="12" id="KW-1185">Reference proteome</keyword>
<feature type="transmembrane region" description="Helical" evidence="9">
    <location>
        <begin position="147"/>
        <end position="171"/>
    </location>
</feature>
<sequence length="406" mass="41710">MTAVALAFGVALLLAVLTSALADRSPLSSSLVFLAVGVFVGPLVLKVVSTDALTVERAAELALYSILFTDGQHAPWRVIRRAWQAPALALGIGMPLTFVAVALLAHGVVGLSWPAALVVGAVLAPTDPVFASALVGRDEVPHRVRSLLNVESGLNDGLALPAVLLLAGLAGGSPEDWSTHPGVLLLELAVGVALGVALPLVVGAVLRVPGVEAVERLRPLGPVAVAILLFGVCSLVHANQFIAAFVAGSVVASLSPQASESFRHTGELLSELTKGVALLAFATLLDGHVFGLAGVGGLVFAVLVIVLARPIPVLISLLPHRRLTRRERAAVAWFGPKGFASVAYAVIVLSSGMDDAEAVFGLVAVTVLLSVLAHSSSDVAIARWLAQYDDAGEPIERPAGPLDTTA</sequence>
<keyword evidence="4" id="KW-1003">Cell membrane</keyword>
<feature type="transmembrane region" description="Helical" evidence="9">
    <location>
        <begin position="115"/>
        <end position="135"/>
    </location>
</feature>
<feature type="transmembrane region" description="Helical" evidence="9">
    <location>
        <begin position="358"/>
        <end position="375"/>
    </location>
</feature>
<dbReference type="InterPro" id="IPR038770">
    <property type="entry name" value="Na+/solute_symporter_sf"/>
</dbReference>
<dbReference type="Gene3D" id="1.20.1530.20">
    <property type="match status" value="1"/>
</dbReference>
<comment type="caution">
    <text evidence="11">The sequence shown here is derived from an EMBL/GenBank/DDBJ whole genome shotgun (WGS) entry which is preliminary data.</text>
</comment>
<reference evidence="11" key="1">
    <citation type="submission" date="2020-11" db="EMBL/GenBank/DDBJ databases">
        <title>Nocardioides sp. nov., isolated from Soil of Cynanchum wilfordii Hemsley rhizosphere.</title>
        <authorList>
            <person name="Lee J.-S."/>
            <person name="Suh M.K."/>
            <person name="Kim J.-S."/>
        </authorList>
    </citation>
    <scope>NUCLEOTIDE SEQUENCE</scope>
    <source>
        <strain evidence="11">KCTC 19275</strain>
    </source>
</reference>
<evidence type="ECO:0000256" key="5">
    <source>
        <dbReference type="ARBA" id="ARBA00022692"/>
    </source>
</evidence>
<dbReference type="PANTHER" id="PTHR32507">
    <property type="entry name" value="NA(+)/H(+) ANTIPORTER 1"/>
    <property type="match status" value="1"/>
</dbReference>
<keyword evidence="8 9" id="KW-0472">Membrane</keyword>
<evidence type="ECO:0000256" key="6">
    <source>
        <dbReference type="ARBA" id="ARBA00022989"/>
    </source>
</evidence>
<evidence type="ECO:0000256" key="1">
    <source>
        <dbReference type="ARBA" id="ARBA00004651"/>
    </source>
</evidence>
<gene>
    <name evidence="11" type="ORF">ISU07_14810</name>
</gene>
<dbReference type="EMBL" id="JADKPN010000009">
    <property type="protein sequence ID" value="MBF4764402.1"/>
    <property type="molecule type" value="Genomic_DNA"/>
</dbReference>
<dbReference type="AlphaFoldDB" id="A0A930VD78"/>
<dbReference type="Proteomes" id="UP000640489">
    <property type="component" value="Unassembled WGS sequence"/>
</dbReference>
<feature type="transmembrane region" description="Helical" evidence="9">
    <location>
        <begin position="32"/>
        <end position="48"/>
    </location>
</feature>
<dbReference type="RefSeq" id="WP_194707595.1">
    <property type="nucleotide sequence ID" value="NZ_JADKPN010000009.1"/>
</dbReference>
<accession>A0A930VD78</accession>
<protein>
    <submittedName>
        <fullName evidence="11">Cation:proton antiporter</fullName>
    </submittedName>
</protein>
<evidence type="ECO:0000313" key="11">
    <source>
        <dbReference type="EMBL" id="MBF4764402.1"/>
    </source>
</evidence>
<dbReference type="InterPro" id="IPR006153">
    <property type="entry name" value="Cation/H_exchanger_TM"/>
</dbReference>
<keyword evidence="6 9" id="KW-1133">Transmembrane helix</keyword>
<dbReference type="GO" id="GO:1902600">
    <property type="term" value="P:proton transmembrane transport"/>
    <property type="evidence" value="ECO:0007669"/>
    <property type="project" value="InterPro"/>
</dbReference>
<evidence type="ECO:0000256" key="4">
    <source>
        <dbReference type="ARBA" id="ARBA00022475"/>
    </source>
</evidence>
<keyword evidence="5 9" id="KW-0812">Transmembrane</keyword>
<feature type="transmembrane region" description="Helical" evidence="9">
    <location>
        <begin position="220"/>
        <end position="247"/>
    </location>
</feature>
<dbReference type="GO" id="GO:0015297">
    <property type="term" value="F:antiporter activity"/>
    <property type="evidence" value="ECO:0007669"/>
    <property type="project" value="UniProtKB-KW"/>
</dbReference>
<feature type="transmembrane region" description="Helical" evidence="9">
    <location>
        <begin position="87"/>
        <end position="109"/>
    </location>
</feature>
<evidence type="ECO:0000256" key="9">
    <source>
        <dbReference type="SAM" id="Phobius"/>
    </source>
</evidence>
<feature type="domain" description="Cation/H+ exchanger transmembrane" evidence="10">
    <location>
        <begin position="13"/>
        <end position="376"/>
    </location>
</feature>
<dbReference type="GO" id="GO:0005886">
    <property type="term" value="C:plasma membrane"/>
    <property type="evidence" value="ECO:0007669"/>
    <property type="project" value="UniProtKB-SubCell"/>
</dbReference>
<name>A0A930VD78_9ACTN</name>
<feature type="transmembrane region" description="Helical" evidence="9">
    <location>
        <begin position="329"/>
        <end position="352"/>
    </location>
</feature>